<keyword evidence="5 6" id="KW-0804">Transcription</keyword>
<keyword evidence="3 6" id="KW-0731">Sigma factor</keyword>
<evidence type="ECO:0000256" key="1">
    <source>
        <dbReference type="ARBA" id="ARBA00010641"/>
    </source>
</evidence>
<evidence type="ECO:0000256" key="2">
    <source>
        <dbReference type="ARBA" id="ARBA00023015"/>
    </source>
</evidence>
<keyword evidence="10" id="KW-1185">Reference proteome</keyword>
<dbReference type="GO" id="GO:0006352">
    <property type="term" value="P:DNA-templated transcription initiation"/>
    <property type="evidence" value="ECO:0007669"/>
    <property type="project" value="InterPro"/>
</dbReference>
<protein>
    <recommendedName>
        <fullName evidence="6">RNA polymerase sigma factor</fullName>
    </recommendedName>
</protein>
<dbReference type="InterPro" id="IPR000838">
    <property type="entry name" value="RNA_pol_sigma70_ECF_CS"/>
</dbReference>
<dbReference type="InterPro" id="IPR013249">
    <property type="entry name" value="RNA_pol_sigma70_r4_t2"/>
</dbReference>
<accession>A0A7V8NXA1</accession>
<keyword evidence="2 6" id="KW-0805">Transcription regulation</keyword>
<evidence type="ECO:0000256" key="6">
    <source>
        <dbReference type="RuleBase" id="RU000716"/>
    </source>
</evidence>
<dbReference type="InterPro" id="IPR013324">
    <property type="entry name" value="RNA_pol_sigma_r3/r4-like"/>
</dbReference>
<feature type="domain" description="RNA polymerase sigma-70 region 2" evidence="7">
    <location>
        <begin position="23"/>
        <end position="88"/>
    </location>
</feature>
<feature type="domain" description="RNA polymerase sigma factor 70 region 4 type 2" evidence="8">
    <location>
        <begin position="119"/>
        <end position="171"/>
    </location>
</feature>
<comment type="caution">
    <text evidence="9">The sequence shown here is derived from an EMBL/GenBank/DDBJ whole genome shotgun (WGS) entry which is preliminary data.</text>
</comment>
<dbReference type="InterPro" id="IPR039425">
    <property type="entry name" value="RNA_pol_sigma-70-like"/>
</dbReference>
<gene>
    <name evidence="9" type="ORF">HRJ53_29745</name>
</gene>
<dbReference type="NCBIfam" id="TIGR02937">
    <property type="entry name" value="sigma70-ECF"/>
    <property type="match status" value="1"/>
</dbReference>
<dbReference type="EMBL" id="JACDQQ010002871">
    <property type="protein sequence ID" value="MBA0089195.1"/>
    <property type="molecule type" value="Genomic_DNA"/>
</dbReference>
<dbReference type="GO" id="GO:0016987">
    <property type="term" value="F:sigma factor activity"/>
    <property type="evidence" value="ECO:0007669"/>
    <property type="project" value="UniProtKB-KW"/>
</dbReference>
<dbReference type="SUPFAM" id="SSF88946">
    <property type="entry name" value="Sigma2 domain of RNA polymerase sigma factors"/>
    <property type="match status" value="1"/>
</dbReference>
<keyword evidence="4 6" id="KW-0238">DNA-binding</keyword>
<dbReference type="Pfam" id="PF08281">
    <property type="entry name" value="Sigma70_r4_2"/>
    <property type="match status" value="1"/>
</dbReference>
<evidence type="ECO:0000256" key="3">
    <source>
        <dbReference type="ARBA" id="ARBA00023082"/>
    </source>
</evidence>
<dbReference type="InterPro" id="IPR036388">
    <property type="entry name" value="WH-like_DNA-bd_sf"/>
</dbReference>
<proteinExistence type="inferred from homology"/>
<dbReference type="GO" id="GO:0003677">
    <property type="term" value="F:DNA binding"/>
    <property type="evidence" value="ECO:0007669"/>
    <property type="project" value="UniProtKB-KW"/>
</dbReference>
<dbReference type="InterPro" id="IPR007627">
    <property type="entry name" value="RNA_pol_sigma70_r2"/>
</dbReference>
<dbReference type="PROSITE" id="PS01063">
    <property type="entry name" value="SIGMA70_ECF"/>
    <property type="match status" value="1"/>
</dbReference>
<dbReference type="InterPro" id="IPR014284">
    <property type="entry name" value="RNA_pol_sigma-70_dom"/>
</dbReference>
<dbReference type="Proteomes" id="UP000567293">
    <property type="component" value="Unassembled WGS sequence"/>
</dbReference>
<reference evidence="9" key="1">
    <citation type="submission" date="2020-06" db="EMBL/GenBank/DDBJ databases">
        <title>Legume-microbial interactions unlock mineral nutrients during tropical forest succession.</title>
        <authorList>
            <person name="Epihov D.Z."/>
        </authorList>
    </citation>
    <scope>NUCLEOTIDE SEQUENCE [LARGE SCALE GENOMIC DNA]</scope>
    <source>
        <strain evidence="9">Pan2503</strain>
    </source>
</reference>
<evidence type="ECO:0000313" key="10">
    <source>
        <dbReference type="Proteomes" id="UP000567293"/>
    </source>
</evidence>
<evidence type="ECO:0000256" key="4">
    <source>
        <dbReference type="ARBA" id="ARBA00023125"/>
    </source>
</evidence>
<dbReference type="Pfam" id="PF04542">
    <property type="entry name" value="Sigma70_r2"/>
    <property type="match status" value="1"/>
</dbReference>
<evidence type="ECO:0000259" key="8">
    <source>
        <dbReference type="Pfam" id="PF08281"/>
    </source>
</evidence>
<dbReference type="Gene3D" id="1.10.10.10">
    <property type="entry name" value="Winged helix-like DNA-binding domain superfamily/Winged helix DNA-binding domain"/>
    <property type="match status" value="1"/>
</dbReference>
<dbReference type="PANTHER" id="PTHR43133:SF25">
    <property type="entry name" value="RNA POLYMERASE SIGMA FACTOR RFAY-RELATED"/>
    <property type="match status" value="1"/>
</dbReference>
<dbReference type="PANTHER" id="PTHR43133">
    <property type="entry name" value="RNA POLYMERASE ECF-TYPE SIGMA FACTO"/>
    <property type="match status" value="1"/>
</dbReference>
<evidence type="ECO:0000256" key="5">
    <source>
        <dbReference type="ARBA" id="ARBA00023163"/>
    </source>
</evidence>
<evidence type="ECO:0000313" key="9">
    <source>
        <dbReference type="EMBL" id="MBA0089195.1"/>
    </source>
</evidence>
<dbReference type="Gene3D" id="1.10.1740.10">
    <property type="match status" value="1"/>
</dbReference>
<dbReference type="AlphaFoldDB" id="A0A7V8NXA1"/>
<dbReference type="SUPFAM" id="SSF88659">
    <property type="entry name" value="Sigma3 and sigma4 domains of RNA polymerase sigma factors"/>
    <property type="match status" value="1"/>
</dbReference>
<sequence length="187" mass="21461">MSGFDQGSSDVLDVHERARFEQLVLPHLDAAFNLARWLLRSREDSEDVTQEAMLRAFRFFRGFHGGDARAWLLQIVRNTCYTWLEKNRPVELMTEFDEELHAQPSVSPESLAIASDNRERLGKALETLPPRFREVLVLRELEGCSYKEIATITAIPIGTVMSALARARQRLQRALTQPPVEEARREL</sequence>
<comment type="similarity">
    <text evidence="1 6">Belongs to the sigma-70 factor family. ECF subfamily.</text>
</comment>
<dbReference type="CDD" id="cd06171">
    <property type="entry name" value="Sigma70_r4"/>
    <property type="match status" value="1"/>
</dbReference>
<evidence type="ECO:0000259" key="7">
    <source>
        <dbReference type="Pfam" id="PF04542"/>
    </source>
</evidence>
<dbReference type="InterPro" id="IPR013325">
    <property type="entry name" value="RNA_pol_sigma_r2"/>
</dbReference>
<name>A0A7V8NXA1_9BACT</name>
<organism evidence="9 10">
    <name type="scientific">Candidatus Acidiferrum panamense</name>
    <dbReference type="NCBI Taxonomy" id="2741543"/>
    <lineage>
        <taxon>Bacteria</taxon>
        <taxon>Pseudomonadati</taxon>
        <taxon>Acidobacteriota</taxon>
        <taxon>Terriglobia</taxon>
        <taxon>Candidatus Acidiferrales</taxon>
        <taxon>Candidatus Acidiferrum</taxon>
    </lineage>
</organism>